<evidence type="ECO:0000313" key="4">
    <source>
        <dbReference type="Proteomes" id="UP000254545"/>
    </source>
</evidence>
<reference evidence="2 4" key="1">
    <citation type="submission" date="2018-06" db="EMBL/GenBank/DDBJ databases">
        <authorList>
            <consortium name="Pathogen Informatics"/>
            <person name="Doyle S."/>
        </authorList>
    </citation>
    <scope>NUCLEOTIDE SEQUENCE [LARGE SCALE GENOMIC DNA]</scope>
    <source>
        <strain evidence="2 4">NCTC9177</strain>
    </source>
</reference>
<dbReference type="Proteomes" id="UP000258928">
    <property type="component" value="Unassembled WGS sequence"/>
</dbReference>
<evidence type="ECO:0000313" key="5">
    <source>
        <dbReference type="Proteomes" id="UP000258928"/>
    </source>
</evidence>
<evidence type="ECO:0000313" key="3">
    <source>
        <dbReference type="EMBL" id="SXF92193.1"/>
    </source>
</evidence>
<sequence length="94" mass="10426">MSFREANCQQLLTAWRKNGRCAVKSGGQWLNERLGEPGSNLPGRPGKAKPPPGNVSERRLLLRTGFAFLQGLFQLPNQLATKIAEPRFIIGNPR</sequence>
<comment type="caution">
    <text evidence="2">The sequence shown here is derived from an EMBL/GenBank/DDBJ whole genome shotgun (WGS) entry which is preliminary data.</text>
</comment>
<dbReference type="AlphaFoldDB" id="A0A7H4MIP7"/>
<protein>
    <submittedName>
        <fullName evidence="2">Uncharacterized protein</fullName>
    </submittedName>
</protein>
<evidence type="ECO:0000256" key="1">
    <source>
        <dbReference type="SAM" id="MobiDB-lite"/>
    </source>
</evidence>
<organism evidence="2 4">
    <name type="scientific">Klebsiella variicola</name>
    <dbReference type="NCBI Taxonomy" id="244366"/>
    <lineage>
        <taxon>Bacteria</taxon>
        <taxon>Pseudomonadati</taxon>
        <taxon>Pseudomonadota</taxon>
        <taxon>Gammaproteobacteria</taxon>
        <taxon>Enterobacterales</taxon>
        <taxon>Enterobacteriaceae</taxon>
        <taxon>Klebsiella/Raoultella group</taxon>
        <taxon>Klebsiella</taxon>
        <taxon>Klebsiella pneumoniae complex</taxon>
    </lineage>
</organism>
<proteinExistence type="predicted"/>
<dbReference type="Proteomes" id="UP000254545">
    <property type="component" value="Unassembled WGS sequence"/>
</dbReference>
<gene>
    <name evidence="2" type="ORF">NCTC9177_04090</name>
    <name evidence="3" type="ORF">SAMEA3729809_00891</name>
</gene>
<name>A0A7H4MIP7_KLEVA</name>
<feature type="region of interest" description="Disordered" evidence="1">
    <location>
        <begin position="32"/>
        <end position="54"/>
    </location>
</feature>
<reference evidence="3 5" key="2">
    <citation type="submission" date="2018-08" db="EMBL/GenBank/DDBJ databases">
        <authorList>
            <consortium name="Pathogen Informatics"/>
        </authorList>
    </citation>
    <scope>NUCLEOTIDE SEQUENCE [LARGE SCALE GENOMIC DNA]</scope>
    <source>
        <strain evidence="3 5">EuSCAPE_TR218</strain>
    </source>
</reference>
<evidence type="ECO:0000313" key="2">
    <source>
        <dbReference type="EMBL" id="STS90197.1"/>
    </source>
</evidence>
<dbReference type="EMBL" id="UGKR01000003">
    <property type="protein sequence ID" value="STS90197.1"/>
    <property type="molecule type" value="Genomic_DNA"/>
</dbReference>
<dbReference type="EMBL" id="UKAS01000002">
    <property type="protein sequence ID" value="SXF92193.1"/>
    <property type="molecule type" value="Genomic_DNA"/>
</dbReference>
<accession>A0A7H4MIP7</accession>